<feature type="domain" description="Chromo" evidence="3">
    <location>
        <begin position="78"/>
        <end position="131"/>
    </location>
</feature>
<reference evidence="4" key="1">
    <citation type="journal article" date="2021" name="Nat. Commun.">
        <title>Genetic determinants of endophytism in the Arabidopsis root mycobiome.</title>
        <authorList>
            <person name="Mesny F."/>
            <person name="Miyauchi S."/>
            <person name="Thiergart T."/>
            <person name="Pickel B."/>
            <person name="Atanasova L."/>
            <person name="Karlsson M."/>
            <person name="Huettel B."/>
            <person name="Barry K.W."/>
            <person name="Haridas S."/>
            <person name="Chen C."/>
            <person name="Bauer D."/>
            <person name="Andreopoulos W."/>
            <person name="Pangilinan J."/>
            <person name="LaButti K."/>
            <person name="Riley R."/>
            <person name="Lipzen A."/>
            <person name="Clum A."/>
            <person name="Drula E."/>
            <person name="Henrissat B."/>
            <person name="Kohler A."/>
            <person name="Grigoriev I.V."/>
            <person name="Martin F.M."/>
            <person name="Hacquard S."/>
        </authorList>
    </citation>
    <scope>NUCLEOTIDE SEQUENCE</scope>
    <source>
        <strain evidence="4">MPI-SDFR-AT-0073</strain>
    </source>
</reference>
<dbReference type="GO" id="GO:0006338">
    <property type="term" value="P:chromatin remodeling"/>
    <property type="evidence" value="ECO:0007669"/>
    <property type="project" value="UniProtKB-ARBA"/>
</dbReference>
<accession>A0A9P8RFC8</accession>
<feature type="domain" description="Chromo" evidence="3">
    <location>
        <begin position="151"/>
        <end position="201"/>
    </location>
</feature>
<dbReference type="GeneID" id="70123870"/>
<dbReference type="InterPro" id="IPR000953">
    <property type="entry name" value="Chromo/chromo_shadow_dom"/>
</dbReference>
<dbReference type="Pfam" id="PF00385">
    <property type="entry name" value="Chromo"/>
    <property type="match status" value="1"/>
</dbReference>
<dbReference type="OrthoDB" id="433924at2759"/>
<protein>
    <recommendedName>
        <fullName evidence="3">Chromo domain-containing protein</fullName>
    </recommendedName>
</protein>
<sequence>MADMGGAELLERQPEPEAEPEEKKASVNEPAEAEIAHEKPSPKIAQDKVPAPEPAKEQPTEQRAEVLLGKKMEEDDIHEIKALVGHKVSEDAPGRIIIQVKWVDDSEITWEPEENIQDGASEMLFDYWKKQGGREGALFQKGSKPLLGEQYWVYKILNHERVRSAFRFHVQWVGYPADATNTSWETEAKLKKCAQELLDEYWAMKGGRDQFLAKRGRAKKARTE</sequence>
<dbReference type="InterPro" id="IPR023780">
    <property type="entry name" value="Chromo_domain"/>
</dbReference>
<organism evidence="4 5">
    <name type="scientific">Truncatella angustata</name>
    <dbReference type="NCBI Taxonomy" id="152316"/>
    <lineage>
        <taxon>Eukaryota</taxon>
        <taxon>Fungi</taxon>
        <taxon>Dikarya</taxon>
        <taxon>Ascomycota</taxon>
        <taxon>Pezizomycotina</taxon>
        <taxon>Sordariomycetes</taxon>
        <taxon>Xylariomycetidae</taxon>
        <taxon>Amphisphaeriales</taxon>
        <taxon>Sporocadaceae</taxon>
        <taxon>Truncatella</taxon>
    </lineage>
</organism>
<evidence type="ECO:0000313" key="4">
    <source>
        <dbReference type="EMBL" id="KAH6644993.1"/>
    </source>
</evidence>
<comment type="subunit">
    <text evidence="1">Component of the NuA4 histone acetyltransferase complex.</text>
</comment>
<dbReference type="PROSITE" id="PS50013">
    <property type="entry name" value="CHROMO_2"/>
    <property type="match status" value="2"/>
</dbReference>
<gene>
    <name evidence="4" type="ORF">BKA67DRAFT_126754</name>
</gene>
<dbReference type="AlphaFoldDB" id="A0A9P8RFC8"/>
<dbReference type="RefSeq" id="XP_045951507.1">
    <property type="nucleotide sequence ID" value="XM_046094977.1"/>
</dbReference>
<dbReference type="Gene3D" id="2.40.50.40">
    <property type="match status" value="2"/>
</dbReference>
<dbReference type="Proteomes" id="UP000758603">
    <property type="component" value="Unassembled WGS sequence"/>
</dbReference>
<evidence type="ECO:0000259" key="3">
    <source>
        <dbReference type="PROSITE" id="PS50013"/>
    </source>
</evidence>
<feature type="region of interest" description="Disordered" evidence="2">
    <location>
        <begin position="1"/>
        <end position="62"/>
    </location>
</feature>
<evidence type="ECO:0000256" key="1">
    <source>
        <dbReference type="ARBA" id="ARBA00011353"/>
    </source>
</evidence>
<comment type="caution">
    <text evidence="4">The sequence shown here is derived from an EMBL/GenBank/DDBJ whole genome shotgun (WGS) entry which is preliminary data.</text>
</comment>
<feature type="compositionally biased region" description="Basic and acidic residues" evidence="2">
    <location>
        <begin position="9"/>
        <end position="26"/>
    </location>
</feature>
<dbReference type="InterPro" id="IPR016197">
    <property type="entry name" value="Chromo-like_dom_sf"/>
</dbReference>
<keyword evidence="5" id="KW-1185">Reference proteome</keyword>
<dbReference type="EMBL" id="JAGPXC010000012">
    <property type="protein sequence ID" value="KAH6644993.1"/>
    <property type="molecule type" value="Genomic_DNA"/>
</dbReference>
<name>A0A9P8RFC8_9PEZI</name>
<dbReference type="CDD" id="cd00024">
    <property type="entry name" value="CD_CSD"/>
    <property type="match status" value="2"/>
</dbReference>
<evidence type="ECO:0000313" key="5">
    <source>
        <dbReference type="Proteomes" id="UP000758603"/>
    </source>
</evidence>
<proteinExistence type="predicted"/>
<dbReference type="SUPFAM" id="SSF54160">
    <property type="entry name" value="Chromo domain-like"/>
    <property type="match status" value="2"/>
</dbReference>
<evidence type="ECO:0000256" key="2">
    <source>
        <dbReference type="SAM" id="MobiDB-lite"/>
    </source>
</evidence>
<dbReference type="SMART" id="SM00298">
    <property type="entry name" value="CHROMO"/>
    <property type="match status" value="2"/>
</dbReference>